<organism evidence="3 4">
    <name type="scientific">Peribacillus cavernae</name>
    <dbReference type="NCBI Taxonomy" id="1674310"/>
    <lineage>
        <taxon>Bacteria</taxon>
        <taxon>Bacillati</taxon>
        <taxon>Bacillota</taxon>
        <taxon>Bacilli</taxon>
        <taxon>Bacillales</taxon>
        <taxon>Bacillaceae</taxon>
        <taxon>Peribacillus</taxon>
    </lineage>
</organism>
<comment type="caution">
    <text evidence="3">The sequence shown here is derived from an EMBL/GenBank/DDBJ whole genome shotgun (WGS) entry which is preliminary data.</text>
</comment>
<feature type="domain" description="DUF1206" evidence="2">
    <location>
        <begin position="34"/>
        <end position="101"/>
    </location>
</feature>
<feature type="transmembrane region" description="Helical" evidence="1">
    <location>
        <begin position="113"/>
        <end position="134"/>
    </location>
</feature>
<dbReference type="OrthoDB" id="5702018at2"/>
<keyword evidence="1" id="KW-0812">Transmembrane</keyword>
<dbReference type="AlphaFoldDB" id="A0A433HBW3"/>
<dbReference type="EMBL" id="RYZZ01000037">
    <property type="protein sequence ID" value="RUQ25904.1"/>
    <property type="molecule type" value="Genomic_DNA"/>
</dbReference>
<feature type="transmembrane region" description="Helical" evidence="1">
    <location>
        <begin position="255"/>
        <end position="276"/>
    </location>
</feature>
<name>A0A433HBW3_9BACI</name>
<dbReference type="InterPro" id="IPR009597">
    <property type="entry name" value="DUF1206"/>
</dbReference>
<proteinExistence type="predicted"/>
<feature type="transmembrane region" description="Helical" evidence="1">
    <location>
        <begin position="214"/>
        <end position="235"/>
    </location>
</feature>
<feature type="transmembrane region" description="Helical" evidence="1">
    <location>
        <begin position="165"/>
        <end position="185"/>
    </location>
</feature>
<keyword evidence="1" id="KW-1133">Transmembrane helix</keyword>
<feature type="transmembrane region" description="Helical" evidence="1">
    <location>
        <begin position="40"/>
        <end position="58"/>
    </location>
</feature>
<keyword evidence="1" id="KW-0472">Membrane</keyword>
<keyword evidence="4" id="KW-1185">Reference proteome</keyword>
<evidence type="ECO:0000256" key="1">
    <source>
        <dbReference type="SAM" id="Phobius"/>
    </source>
</evidence>
<gene>
    <name evidence="3" type="ORF">ELQ35_18980</name>
</gene>
<evidence type="ECO:0000313" key="3">
    <source>
        <dbReference type="EMBL" id="RUQ25904.1"/>
    </source>
</evidence>
<feature type="domain" description="DUF1206" evidence="2">
    <location>
        <begin position="117"/>
        <end position="185"/>
    </location>
</feature>
<reference evidence="3 4" key="1">
    <citation type="submission" date="2018-12" db="EMBL/GenBank/DDBJ databases">
        <title>Bacillus chawlae sp. nov., Bacillus glennii sp. nov., and Bacillus saganii sp. nov. Isolated from the Vehicle Assembly Building at Kennedy Space Center where the Viking Spacecraft were Assembled.</title>
        <authorList>
            <person name="Seuylemezian A."/>
            <person name="Vaishampayan P."/>
        </authorList>
    </citation>
    <scope>NUCLEOTIDE SEQUENCE [LARGE SCALE GENOMIC DNA]</scope>
    <source>
        <strain evidence="3 4">L5</strain>
    </source>
</reference>
<accession>A0A433HBW3</accession>
<evidence type="ECO:0000313" key="4">
    <source>
        <dbReference type="Proteomes" id="UP000267430"/>
    </source>
</evidence>
<dbReference type="Proteomes" id="UP000267430">
    <property type="component" value="Unassembled WGS sequence"/>
</dbReference>
<protein>
    <submittedName>
        <fullName evidence="3">DUF1206 domain-containing protein</fullName>
    </submittedName>
</protein>
<dbReference type="RefSeq" id="WP_126866758.1">
    <property type="nucleotide sequence ID" value="NZ_JAUSTX010000010.1"/>
</dbReference>
<evidence type="ECO:0000259" key="2">
    <source>
        <dbReference type="Pfam" id="PF06724"/>
    </source>
</evidence>
<feature type="transmembrane region" description="Helical" evidence="1">
    <location>
        <begin position="78"/>
        <end position="101"/>
    </location>
</feature>
<dbReference type="Pfam" id="PF06724">
    <property type="entry name" value="DUF1206"/>
    <property type="match status" value="3"/>
</dbReference>
<sequence>MGRQHPFVKEDTFGRKVNRIKGRAKPWVLRFARFGHMAKGVVYLVIGLLALQSAFGLGGKLISSKGALYVIAQQPFGLLLLIILAAGLSGYACWQIVMALFDPENKGSDLKGIVARIGYVVIAGIYTGTCYSAIKILFHARVDTSNEHYQTLSAKMLAQPFGQTAIGLLGAVILIVGIIQVSKALSGRFQKKFKKNEMTRKEWKWSGHIGKVGISARGLVFSIIGIFLIRTAIQADPDETKGLDGALAEVAQQPFGPVLLTIVSMGLIAYGVYMFAEARYKRLNP</sequence>
<feature type="domain" description="DUF1206" evidence="2">
    <location>
        <begin position="212"/>
        <end position="281"/>
    </location>
</feature>